<accession>A0A8X8Y5M7</accession>
<dbReference type="Proteomes" id="UP000298416">
    <property type="component" value="Unassembled WGS sequence"/>
</dbReference>
<evidence type="ECO:0000256" key="4">
    <source>
        <dbReference type="ARBA" id="ARBA00025743"/>
    </source>
</evidence>
<keyword evidence="9" id="KW-1185">Reference proteome</keyword>
<dbReference type="CDD" id="cd03058">
    <property type="entry name" value="GST_N_Tau"/>
    <property type="match status" value="1"/>
</dbReference>
<dbReference type="FunFam" id="1.20.1050.10:FF:000016">
    <property type="entry name" value="Glutathione S-transferase U9"/>
    <property type="match status" value="1"/>
</dbReference>
<evidence type="ECO:0000256" key="3">
    <source>
        <dbReference type="ARBA" id="ARBA00022679"/>
    </source>
</evidence>
<organism evidence="8">
    <name type="scientific">Salvia splendens</name>
    <name type="common">Scarlet sage</name>
    <dbReference type="NCBI Taxonomy" id="180675"/>
    <lineage>
        <taxon>Eukaryota</taxon>
        <taxon>Viridiplantae</taxon>
        <taxon>Streptophyta</taxon>
        <taxon>Embryophyta</taxon>
        <taxon>Tracheophyta</taxon>
        <taxon>Spermatophyta</taxon>
        <taxon>Magnoliopsida</taxon>
        <taxon>eudicotyledons</taxon>
        <taxon>Gunneridae</taxon>
        <taxon>Pentapetalae</taxon>
        <taxon>asterids</taxon>
        <taxon>lamiids</taxon>
        <taxon>Lamiales</taxon>
        <taxon>Lamiaceae</taxon>
        <taxon>Nepetoideae</taxon>
        <taxon>Mentheae</taxon>
        <taxon>Salviinae</taxon>
        <taxon>Salvia</taxon>
        <taxon>Salvia subgen. Calosphace</taxon>
        <taxon>core Calosphace</taxon>
    </lineage>
</organism>
<dbReference type="PANTHER" id="PTHR11260:SF781">
    <property type="entry name" value="GLUTATHIONE S-TRANSFERASE U19"/>
    <property type="match status" value="1"/>
</dbReference>
<evidence type="ECO:0000256" key="1">
    <source>
        <dbReference type="ARBA" id="ARBA00012452"/>
    </source>
</evidence>
<comment type="caution">
    <text evidence="8">The sequence shown here is derived from an EMBL/GenBank/DDBJ whole genome shotgun (WGS) entry which is preliminary data.</text>
</comment>
<evidence type="ECO:0000313" key="9">
    <source>
        <dbReference type="Proteomes" id="UP000298416"/>
    </source>
</evidence>
<dbReference type="InterPro" id="IPR004045">
    <property type="entry name" value="Glutathione_S-Trfase_N"/>
</dbReference>
<dbReference type="Pfam" id="PF02798">
    <property type="entry name" value="GST_N"/>
    <property type="match status" value="1"/>
</dbReference>
<evidence type="ECO:0000259" key="6">
    <source>
        <dbReference type="PROSITE" id="PS50404"/>
    </source>
</evidence>
<dbReference type="InterPro" id="IPR045074">
    <property type="entry name" value="GST_C_Tau"/>
</dbReference>
<comment type="similarity">
    <text evidence="4">Belongs to the GST superfamily. Tau family.</text>
</comment>
<dbReference type="GO" id="GO:0009407">
    <property type="term" value="P:toxin catabolic process"/>
    <property type="evidence" value="ECO:0007669"/>
    <property type="project" value="UniProtKB-ARBA"/>
</dbReference>
<dbReference type="InterPro" id="IPR040079">
    <property type="entry name" value="Glutathione_S-Trfase"/>
</dbReference>
<dbReference type="PROSITE" id="PS50404">
    <property type="entry name" value="GST_NTER"/>
    <property type="match status" value="1"/>
</dbReference>
<dbReference type="CDD" id="cd03185">
    <property type="entry name" value="GST_C_Tau"/>
    <property type="match status" value="1"/>
</dbReference>
<dbReference type="OrthoDB" id="4951845at2759"/>
<feature type="domain" description="GST N-terminal" evidence="6">
    <location>
        <begin position="4"/>
        <end position="83"/>
    </location>
</feature>
<dbReference type="SFLD" id="SFLDG00358">
    <property type="entry name" value="Main_(cytGST)"/>
    <property type="match status" value="1"/>
</dbReference>
<sequence length="269" mass="30833">MATSGVKVLGARQSPFVNRVVMALEMKSIDYELVEMNPRLKPELLIKTNPVHKKIPVLIHGDRTICESLIIVQYIDDAWTNGPSILPPHPYDRATARFWAAFVDDKLVPLLGQLREAEGEEAKELVFKKFSEAFMQLEEAFINCSKGKAFFGGDSVGYLDIALGSFVGYIRVAEMMNETKLLDETKTPRLDGWAERLYSDNIVKDVLMDPQLLLVQLQSGFRHSRSSRRHRETRVEARSLRGNMKEQCCWRRGLCEMQQIEGLFLWREP</sequence>
<evidence type="ECO:0000313" key="8">
    <source>
        <dbReference type="EMBL" id="KAG6426323.1"/>
    </source>
</evidence>
<proteinExistence type="inferred from homology"/>
<reference evidence="8" key="1">
    <citation type="submission" date="2018-01" db="EMBL/GenBank/DDBJ databases">
        <authorList>
            <person name="Mao J.F."/>
        </authorList>
    </citation>
    <scope>NUCLEOTIDE SEQUENCE</scope>
    <source>
        <strain evidence="8">Huo1</strain>
        <tissue evidence="8">Leaf</tissue>
    </source>
</reference>
<dbReference type="GO" id="GO:0006749">
    <property type="term" value="P:glutathione metabolic process"/>
    <property type="evidence" value="ECO:0007669"/>
    <property type="project" value="InterPro"/>
</dbReference>
<feature type="domain" description="GST C-terminal" evidence="7">
    <location>
        <begin position="89"/>
        <end position="221"/>
    </location>
</feature>
<dbReference type="GO" id="GO:0005737">
    <property type="term" value="C:cytoplasm"/>
    <property type="evidence" value="ECO:0007669"/>
    <property type="project" value="TreeGrafter"/>
</dbReference>
<keyword evidence="3" id="KW-0808">Transferase</keyword>
<dbReference type="AlphaFoldDB" id="A0A8X8Y5M7"/>
<dbReference type="SFLD" id="SFLDG01152">
    <property type="entry name" value="Main.3:_Omega-_and_Tau-like"/>
    <property type="match status" value="1"/>
</dbReference>
<protein>
    <recommendedName>
        <fullName evidence="1">glutathione transferase</fullName>
        <ecNumber evidence="1">2.5.1.18</ecNumber>
    </recommendedName>
</protein>
<dbReference type="PROSITE" id="PS50405">
    <property type="entry name" value="GST_CTER"/>
    <property type="match status" value="1"/>
</dbReference>
<name>A0A8X8Y5M7_SALSN</name>
<dbReference type="EC" id="2.5.1.18" evidence="1"/>
<dbReference type="InterPro" id="IPR045073">
    <property type="entry name" value="Omega/Tau-like"/>
</dbReference>
<gene>
    <name evidence="8" type="ORF">SASPL_110545</name>
</gene>
<comment type="catalytic activity">
    <reaction evidence="5">
        <text>RX + glutathione = an S-substituted glutathione + a halide anion + H(+)</text>
        <dbReference type="Rhea" id="RHEA:16437"/>
        <dbReference type="ChEBI" id="CHEBI:15378"/>
        <dbReference type="ChEBI" id="CHEBI:16042"/>
        <dbReference type="ChEBI" id="CHEBI:17792"/>
        <dbReference type="ChEBI" id="CHEBI:57925"/>
        <dbReference type="ChEBI" id="CHEBI:90779"/>
        <dbReference type="EC" id="2.5.1.18"/>
    </reaction>
</comment>
<dbReference type="InterPro" id="IPR010987">
    <property type="entry name" value="Glutathione-S-Trfase_C-like"/>
</dbReference>
<evidence type="ECO:0000256" key="2">
    <source>
        <dbReference type="ARBA" id="ARBA00022575"/>
    </source>
</evidence>
<dbReference type="SFLD" id="SFLDS00019">
    <property type="entry name" value="Glutathione_Transferase_(cytos"/>
    <property type="match status" value="1"/>
</dbReference>
<keyword evidence="2" id="KW-0216">Detoxification</keyword>
<evidence type="ECO:0000256" key="5">
    <source>
        <dbReference type="ARBA" id="ARBA00047960"/>
    </source>
</evidence>
<dbReference type="PANTHER" id="PTHR11260">
    <property type="entry name" value="GLUTATHIONE S-TRANSFERASE, GST, SUPERFAMILY, GST DOMAIN CONTAINING"/>
    <property type="match status" value="1"/>
</dbReference>
<reference evidence="8" key="2">
    <citation type="submission" date="2020-08" db="EMBL/GenBank/DDBJ databases">
        <title>Plant Genome Project.</title>
        <authorList>
            <person name="Zhang R.-G."/>
        </authorList>
    </citation>
    <scope>NUCLEOTIDE SEQUENCE</scope>
    <source>
        <strain evidence="8">Huo1</strain>
        <tissue evidence="8">Leaf</tissue>
    </source>
</reference>
<dbReference type="EMBL" id="PNBA02000004">
    <property type="protein sequence ID" value="KAG6426323.1"/>
    <property type="molecule type" value="Genomic_DNA"/>
</dbReference>
<dbReference type="FunFam" id="3.40.30.10:FF:000044">
    <property type="entry name" value="Glutathione S-transferase GSTU6"/>
    <property type="match status" value="1"/>
</dbReference>
<evidence type="ECO:0000259" key="7">
    <source>
        <dbReference type="PROSITE" id="PS50405"/>
    </source>
</evidence>
<dbReference type="GO" id="GO:0004364">
    <property type="term" value="F:glutathione transferase activity"/>
    <property type="evidence" value="ECO:0007669"/>
    <property type="project" value="UniProtKB-EC"/>
</dbReference>